<accession>A0A9Q0RCH5</accession>
<keyword evidence="1" id="KW-0647">Proteasome</keyword>
<evidence type="ECO:0000313" key="1">
    <source>
        <dbReference type="EMBL" id="KAJ5073724.1"/>
    </source>
</evidence>
<comment type="caution">
    <text evidence="1">The sequence shown here is derived from an EMBL/GenBank/DDBJ whole genome shotgun (WGS) entry which is preliminary data.</text>
</comment>
<evidence type="ECO:0000313" key="2">
    <source>
        <dbReference type="Proteomes" id="UP001149090"/>
    </source>
</evidence>
<keyword evidence="2" id="KW-1185">Reference proteome</keyword>
<dbReference type="AlphaFoldDB" id="A0A9Q0RCH5"/>
<protein>
    <submittedName>
        <fullName evidence="1">Proteasome assembly chaperone 1</fullName>
    </submittedName>
</protein>
<gene>
    <name evidence="1" type="ORF">M0811_08288</name>
</gene>
<proteinExistence type="predicted"/>
<organism evidence="1 2">
    <name type="scientific">Anaeramoeba ignava</name>
    <name type="common">Anaerobic marine amoeba</name>
    <dbReference type="NCBI Taxonomy" id="1746090"/>
    <lineage>
        <taxon>Eukaryota</taxon>
        <taxon>Metamonada</taxon>
        <taxon>Anaeramoebidae</taxon>
        <taxon>Anaeramoeba</taxon>
    </lineage>
</organism>
<dbReference type="GO" id="GO:0000502">
    <property type="term" value="C:proteasome complex"/>
    <property type="evidence" value="ECO:0007669"/>
    <property type="project" value="UniProtKB-KW"/>
</dbReference>
<sequence length="265" mass="31362">MFSMLHYLYSLNEDLIRSPRNLDYDDEQIQLDNLESNQMDLNFENESIIIQPPEFLIIAMPGFGNAFINSNYPKLEKLTSIIDKNEKFKQKINLFQPDSNIIITLLNQKIPDEKCRQFVQFFINKIQPKKIIMFDQIYLEPTQFEELISKKENQEFIKIVETSEHKKIRKELNLASLPPPYFLQNFSASLITQAEILNIPSCVFVSLQERQTLSFEPFFAIDKILIPILFPQKNFSEIPEKKIREKYSKEISNFNSFHPTKDFYL</sequence>
<name>A0A9Q0RCH5_ANAIG</name>
<dbReference type="EMBL" id="JAPDFW010000072">
    <property type="protein sequence ID" value="KAJ5073724.1"/>
    <property type="molecule type" value="Genomic_DNA"/>
</dbReference>
<dbReference type="Proteomes" id="UP001149090">
    <property type="component" value="Unassembled WGS sequence"/>
</dbReference>
<reference evidence="1" key="1">
    <citation type="submission" date="2022-10" db="EMBL/GenBank/DDBJ databases">
        <title>Novel sulphate-reducing endosymbionts in the free-living metamonad Anaeramoeba.</title>
        <authorList>
            <person name="Jerlstrom-Hultqvist J."/>
            <person name="Cepicka I."/>
            <person name="Gallot-Lavallee L."/>
            <person name="Salas-Leiva D."/>
            <person name="Curtis B.A."/>
            <person name="Zahonova K."/>
            <person name="Pipaliya S."/>
            <person name="Dacks J."/>
            <person name="Roger A.J."/>
        </authorList>
    </citation>
    <scope>NUCLEOTIDE SEQUENCE</scope>
    <source>
        <strain evidence="1">BMAN</strain>
    </source>
</reference>